<comment type="caution">
    <text evidence="2">The sequence shown here is derived from an EMBL/GenBank/DDBJ whole genome shotgun (WGS) entry which is preliminary data.</text>
</comment>
<dbReference type="Proteomes" id="UP000289340">
    <property type="component" value="Chromosome 14"/>
</dbReference>
<dbReference type="AlphaFoldDB" id="A0A445H7R0"/>
<feature type="transmembrane region" description="Helical" evidence="1">
    <location>
        <begin position="25"/>
        <end position="46"/>
    </location>
</feature>
<dbReference type="EMBL" id="QZWG01000014">
    <property type="protein sequence ID" value="RZB69663.1"/>
    <property type="molecule type" value="Genomic_DNA"/>
</dbReference>
<keyword evidence="1" id="KW-1133">Transmembrane helix</keyword>
<keyword evidence="1" id="KW-0472">Membrane</keyword>
<keyword evidence="3" id="KW-1185">Reference proteome</keyword>
<keyword evidence="1" id="KW-0812">Transmembrane</keyword>
<organism evidence="2 3">
    <name type="scientific">Glycine soja</name>
    <name type="common">Wild soybean</name>
    <dbReference type="NCBI Taxonomy" id="3848"/>
    <lineage>
        <taxon>Eukaryota</taxon>
        <taxon>Viridiplantae</taxon>
        <taxon>Streptophyta</taxon>
        <taxon>Embryophyta</taxon>
        <taxon>Tracheophyta</taxon>
        <taxon>Spermatophyta</taxon>
        <taxon>Magnoliopsida</taxon>
        <taxon>eudicotyledons</taxon>
        <taxon>Gunneridae</taxon>
        <taxon>Pentapetalae</taxon>
        <taxon>rosids</taxon>
        <taxon>fabids</taxon>
        <taxon>Fabales</taxon>
        <taxon>Fabaceae</taxon>
        <taxon>Papilionoideae</taxon>
        <taxon>50 kb inversion clade</taxon>
        <taxon>NPAAA clade</taxon>
        <taxon>indigoferoid/millettioid clade</taxon>
        <taxon>Phaseoleae</taxon>
        <taxon>Glycine</taxon>
        <taxon>Glycine subgen. Soja</taxon>
    </lineage>
</organism>
<evidence type="ECO:0000256" key="1">
    <source>
        <dbReference type="SAM" id="Phobius"/>
    </source>
</evidence>
<name>A0A445H7R0_GLYSO</name>
<protein>
    <submittedName>
        <fullName evidence="2">Uncharacterized protein</fullName>
    </submittedName>
</protein>
<evidence type="ECO:0000313" key="2">
    <source>
        <dbReference type="EMBL" id="RZB69663.1"/>
    </source>
</evidence>
<sequence>MFEIKDSVSLYKQIDLTKVYLYHSLTHYILIFSYYVVSIHILWVGINGK</sequence>
<gene>
    <name evidence="2" type="ORF">D0Y65_039137</name>
</gene>
<evidence type="ECO:0000313" key="3">
    <source>
        <dbReference type="Proteomes" id="UP000289340"/>
    </source>
</evidence>
<reference evidence="2 3" key="1">
    <citation type="submission" date="2018-09" db="EMBL/GenBank/DDBJ databases">
        <title>A high-quality reference genome of wild soybean provides a powerful tool to mine soybean genomes.</title>
        <authorList>
            <person name="Xie M."/>
            <person name="Chung C.Y.L."/>
            <person name="Li M.-W."/>
            <person name="Wong F.-L."/>
            <person name="Chan T.-F."/>
            <person name="Lam H.-M."/>
        </authorList>
    </citation>
    <scope>NUCLEOTIDE SEQUENCE [LARGE SCALE GENOMIC DNA]</scope>
    <source>
        <strain evidence="3">cv. W05</strain>
        <tissue evidence="2">Hypocotyl of etiolated seedlings</tissue>
    </source>
</reference>
<proteinExistence type="predicted"/>
<accession>A0A445H7R0</accession>